<organism evidence="4 5">
    <name type="scientific">Pararhodobacter zhoushanensis</name>
    <dbReference type="NCBI Taxonomy" id="2479545"/>
    <lineage>
        <taxon>Bacteria</taxon>
        <taxon>Pseudomonadati</taxon>
        <taxon>Pseudomonadota</taxon>
        <taxon>Alphaproteobacteria</taxon>
        <taxon>Rhodobacterales</taxon>
        <taxon>Paracoccaceae</taxon>
        <taxon>Pararhodobacter</taxon>
    </lineage>
</organism>
<keyword evidence="2" id="KW-0732">Signal</keyword>
<dbReference type="SUPFAM" id="SSF52821">
    <property type="entry name" value="Rhodanese/Cell cycle control phosphatase"/>
    <property type="match status" value="2"/>
</dbReference>
<comment type="caution">
    <text evidence="4">The sequence shown here is derived from an EMBL/GenBank/DDBJ whole genome shotgun (WGS) entry which is preliminary data.</text>
</comment>
<evidence type="ECO:0000256" key="2">
    <source>
        <dbReference type="SAM" id="SignalP"/>
    </source>
</evidence>
<protein>
    <submittedName>
        <fullName evidence="4">Rhodanese-like domain-containing protein</fullName>
    </submittedName>
</protein>
<proteinExistence type="predicted"/>
<evidence type="ECO:0000313" key="5">
    <source>
        <dbReference type="Proteomes" id="UP001208938"/>
    </source>
</evidence>
<feature type="domain" description="Rhodanese" evidence="3">
    <location>
        <begin position="54"/>
        <end position="151"/>
    </location>
</feature>
<feature type="signal peptide" evidence="2">
    <location>
        <begin position="1"/>
        <end position="21"/>
    </location>
</feature>
<name>A0ABT3H2E7_9RHOB</name>
<dbReference type="InterPro" id="IPR036873">
    <property type="entry name" value="Rhodanese-like_dom_sf"/>
</dbReference>
<evidence type="ECO:0000256" key="1">
    <source>
        <dbReference type="ARBA" id="ARBA00022737"/>
    </source>
</evidence>
<dbReference type="InterPro" id="IPR001763">
    <property type="entry name" value="Rhodanese-like_dom"/>
</dbReference>
<feature type="chain" id="PRO_5046311154" evidence="2">
    <location>
        <begin position="22"/>
        <end position="312"/>
    </location>
</feature>
<dbReference type="PROSITE" id="PS50206">
    <property type="entry name" value="RHODANESE_3"/>
    <property type="match status" value="2"/>
</dbReference>
<evidence type="ECO:0000313" key="4">
    <source>
        <dbReference type="EMBL" id="MCW1934016.1"/>
    </source>
</evidence>
<evidence type="ECO:0000259" key="3">
    <source>
        <dbReference type="PROSITE" id="PS50206"/>
    </source>
</evidence>
<dbReference type="Pfam" id="PF00581">
    <property type="entry name" value="Rhodanese"/>
    <property type="match status" value="2"/>
</dbReference>
<dbReference type="InterPro" id="IPR051126">
    <property type="entry name" value="Thiosulfate_sulfurtransferase"/>
</dbReference>
<feature type="domain" description="Rhodanese" evidence="3">
    <location>
        <begin position="181"/>
        <end position="292"/>
    </location>
</feature>
<dbReference type="Proteomes" id="UP001208938">
    <property type="component" value="Unassembled WGS sequence"/>
</dbReference>
<gene>
    <name evidence="4" type="ORF">OKW52_17580</name>
</gene>
<sequence>MNRFALATALVTTLAPIAAFATPEGWSRLMEPAQLNTLLDEYGDEIRVVQITGEYGEGHIPGSGWSPYASWRSDMPNPGALRDLGHLTTIVQELGIDTDTPVVVVHAGRDATDMGAAARVYWTLRSMGIEDLALLNGGLTAWTQAGLPTETADVSFFPSEYEGVWLNDWRATTEEVAAASASGSATLLDARPEGFFDGLTWSVAAPGTVHGAESLEYSDFFDGSRLVGAEDIRRIAAETGFTDDTTTVSFCNTGHWAAINWFALSEVAGYGDVRLYAESMAEYADGERPLDHAPNRLQYAWRASTNWIADLF</sequence>
<dbReference type="CDD" id="cd01448">
    <property type="entry name" value="TST_Repeat_1"/>
    <property type="match status" value="1"/>
</dbReference>
<dbReference type="PANTHER" id="PTHR43855">
    <property type="entry name" value="THIOSULFATE SULFURTRANSFERASE"/>
    <property type="match status" value="1"/>
</dbReference>
<keyword evidence="1" id="KW-0677">Repeat</keyword>
<dbReference type="EMBL" id="JAPDFL010000001">
    <property type="protein sequence ID" value="MCW1934016.1"/>
    <property type="molecule type" value="Genomic_DNA"/>
</dbReference>
<accession>A0ABT3H2E7</accession>
<dbReference type="SMART" id="SM00450">
    <property type="entry name" value="RHOD"/>
    <property type="match status" value="2"/>
</dbReference>
<reference evidence="4 5" key="1">
    <citation type="submission" date="2022-10" db="EMBL/GenBank/DDBJ databases">
        <title>Pararhodobacter sp. nov., isolated from marine algae.</title>
        <authorList>
            <person name="Choi B.J."/>
            <person name="Kim J.M."/>
            <person name="Lee J.K."/>
            <person name="Choi D.G."/>
            <person name="Jeon C.O."/>
        </authorList>
    </citation>
    <scope>NUCLEOTIDE SEQUENCE [LARGE SCALE GENOMIC DNA]</scope>
    <source>
        <strain evidence="4 5">ZQ420</strain>
    </source>
</reference>
<dbReference type="Gene3D" id="3.40.250.10">
    <property type="entry name" value="Rhodanese-like domain"/>
    <property type="match status" value="2"/>
</dbReference>
<keyword evidence="5" id="KW-1185">Reference proteome</keyword>
<dbReference type="PANTHER" id="PTHR43855:SF1">
    <property type="entry name" value="THIOSULFATE SULFURTRANSFERASE"/>
    <property type="match status" value="1"/>
</dbReference>
<dbReference type="RefSeq" id="WP_264506850.1">
    <property type="nucleotide sequence ID" value="NZ_JAPDFL010000001.1"/>
</dbReference>